<sequence>MDFQAGKNLAMQQMDYQQIHTSSFALPAKEDIKTEKTEDEEAVNGKISGNNSCQDHSQTETLLSQKQEVLNTGFNDVEMPKPLNSLLPGTTIQLQPRSPSSDITSLTSPVQAQIPVNTQYLEESSGKPDKNSIALTMLPSEAGIPDTPFGKNKNGQIKRPMNAFMVWARIHRSVLAKTIPSTSNSEISVLLGAEWKKLSFEQKKPYFDEAERIRQRHQHEFPDWVYQPCIKKKKCSPPSVTNDFSSHFTTCTVMSSNLSDIYTLSSSAFTHSIPPLVHGIELLPKADIPTQLTQPASTMPTQSTPSISQPEKTETVSLHHPAEVISNDQSSLFLERNVHSLGNDSEVSSKYYMPDLHLENEFVGMSLCSNTGLIAPMVGLPRVYHMGLPCHLEDPMHLSFHHAHFLPIPCDKPPSTCPSSSPPSSSGDGFPILPDDVHYEDSYQELKDLLSGVDDYFLSIDRDDDNQDNGLNDSKNSEWNSFFSETDVFLPVVQKLDPSATSEVSHFDQFNADNIDDEEILDIMSNISLSELHS</sequence>
<dbReference type="InterPro" id="IPR036910">
    <property type="entry name" value="HMG_box_dom_sf"/>
</dbReference>
<keyword evidence="2" id="KW-0963">Cytoplasm</keyword>
<dbReference type="PANTHER" id="PTHR47279">
    <property type="entry name" value="TRANSCRIPTION FACTOR SOX-30"/>
    <property type="match status" value="1"/>
</dbReference>
<dbReference type="PANTHER" id="PTHR47279:SF1">
    <property type="entry name" value="TRANSCRIPTION FACTOR SOX-30"/>
    <property type="match status" value="1"/>
</dbReference>
<evidence type="ECO:0000313" key="16">
    <source>
        <dbReference type="Proteomes" id="UP001295444"/>
    </source>
</evidence>
<feature type="region of interest" description="Disordered" evidence="13">
    <location>
        <begin position="413"/>
        <end position="432"/>
    </location>
</feature>
<evidence type="ECO:0000256" key="12">
    <source>
        <dbReference type="PROSITE-ProRule" id="PRU00267"/>
    </source>
</evidence>
<proteinExistence type="predicted"/>
<gene>
    <name evidence="15" type="ORF">PECUL_23A017046</name>
</gene>
<dbReference type="Gene3D" id="1.10.30.10">
    <property type="entry name" value="High mobility group box domain"/>
    <property type="match status" value="1"/>
</dbReference>
<keyword evidence="16" id="KW-1185">Reference proteome</keyword>
<protein>
    <recommendedName>
        <fullName evidence="11">Transcription factor SOX-30</fullName>
    </recommendedName>
</protein>
<dbReference type="PROSITE" id="PS50118">
    <property type="entry name" value="HMG_BOX_2"/>
    <property type="match status" value="1"/>
</dbReference>
<dbReference type="SUPFAM" id="SSF47095">
    <property type="entry name" value="HMG-box"/>
    <property type="match status" value="1"/>
</dbReference>
<dbReference type="Pfam" id="PF00505">
    <property type="entry name" value="HMG_box"/>
    <property type="match status" value="1"/>
</dbReference>
<evidence type="ECO:0000256" key="5">
    <source>
        <dbReference type="ARBA" id="ARBA00023125"/>
    </source>
</evidence>
<name>A0AAD1SQ60_PELCU</name>
<evidence type="ECO:0000256" key="3">
    <source>
        <dbReference type="ARBA" id="ARBA00022491"/>
    </source>
</evidence>
<feature type="compositionally biased region" description="Low complexity" evidence="13">
    <location>
        <begin position="417"/>
        <end position="426"/>
    </location>
</feature>
<dbReference type="Proteomes" id="UP001295444">
    <property type="component" value="Chromosome 07"/>
</dbReference>
<feature type="region of interest" description="Disordered" evidence="13">
    <location>
        <begin position="34"/>
        <end position="55"/>
    </location>
</feature>
<feature type="DNA-binding region" description="HMG box" evidence="12">
    <location>
        <begin position="157"/>
        <end position="225"/>
    </location>
</feature>
<dbReference type="AlphaFoldDB" id="A0AAD1SQ60"/>
<evidence type="ECO:0000256" key="4">
    <source>
        <dbReference type="ARBA" id="ARBA00023015"/>
    </source>
</evidence>
<dbReference type="InterPro" id="IPR052856">
    <property type="entry name" value="SOX30_TF"/>
</dbReference>
<evidence type="ECO:0000256" key="13">
    <source>
        <dbReference type="SAM" id="MobiDB-lite"/>
    </source>
</evidence>
<dbReference type="GO" id="GO:0001228">
    <property type="term" value="F:DNA-binding transcription activator activity, RNA polymerase II-specific"/>
    <property type="evidence" value="ECO:0007669"/>
    <property type="project" value="UniProtKB-ARBA"/>
</dbReference>
<dbReference type="SMART" id="SM00398">
    <property type="entry name" value="HMG"/>
    <property type="match status" value="1"/>
</dbReference>
<evidence type="ECO:0000256" key="6">
    <source>
        <dbReference type="ARBA" id="ARBA00023159"/>
    </source>
</evidence>
<evidence type="ECO:0000256" key="10">
    <source>
        <dbReference type="ARBA" id="ARBA00063959"/>
    </source>
</evidence>
<keyword evidence="4" id="KW-0805">Transcription regulation</keyword>
<accession>A0AAD1SQ60</accession>
<comment type="subunit">
    <text evidence="10">Interacts with CTNNB1, competitively inhibiting CTNNB1-TCF7L2/TCF4 interaction.</text>
</comment>
<dbReference type="GO" id="GO:1990837">
    <property type="term" value="F:sequence-specific double-stranded DNA binding"/>
    <property type="evidence" value="ECO:0007669"/>
    <property type="project" value="TreeGrafter"/>
</dbReference>
<comment type="function">
    <text evidence="9">Acts both as a transcriptional activator and a repressor. Binds to the DNA sequence 5'-ACAAT-3' and shows a preference for guanine residues surrounding this core motif. Binds to its own promoter and activates its own transcription. Required to activate the expression of postmeiotic genes involved in spermiogenesis. Binds to the promoter region of CTNNB1 and represses its transcription which leads to inhibition of Wnt signaling. Also inhibits Wnt signaling by binding to the CTNNB1 protein, preventing interaction of CTNNB1 with TCF7L2/TCF4.</text>
</comment>
<dbReference type="FunFam" id="1.10.30.10:FF:000027">
    <property type="entry name" value="Transcription factor SOX-30"/>
    <property type="match status" value="1"/>
</dbReference>
<keyword evidence="8 12" id="KW-0539">Nucleus</keyword>
<dbReference type="GO" id="GO:0005634">
    <property type="term" value="C:nucleus"/>
    <property type="evidence" value="ECO:0007669"/>
    <property type="project" value="UniProtKB-UniRule"/>
</dbReference>
<organism evidence="15 16">
    <name type="scientific">Pelobates cultripes</name>
    <name type="common">Western spadefoot toad</name>
    <dbReference type="NCBI Taxonomy" id="61616"/>
    <lineage>
        <taxon>Eukaryota</taxon>
        <taxon>Metazoa</taxon>
        <taxon>Chordata</taxon>
        <taxon>Craniata</taxon>
        <taxon>Vertebrata</taxon>
        <taxon>Euteleostomi</taxon>
        <taxon>Amphibia</taxon>
        <taxon>Batrachia</taxon>
        <taxon>Anura</taxon>
        <taxon>Pelobatoidea</taxon>
        <taxon>Pelobatidae</taxon>
        <taxon>Pelobates</taxon>
    </lineage>
</organism>
<dbReference type="InterPro" id="IPR009071">
    <property type="entry name" value="HMG_box_dom"/>
</dbReference>
<keyword evidence="5 12" id="KW-0238">DNA-binding</keyword>
<evidence type="ECO:0000313" key="15">
    <source>
        <dbReference type="EMBL" id="CAH2305040.1"/>
    </source>
</evidence>
<evidence type="ECO:0000259" key="14">
    <source>
        <dbReference type="PROSITE" id="PS50118"/>
    </source>
</evidence>
<keyword evidence="3" id="KW-0678">Repressor</keyword>
<feature type="domain" description="HMG box" evidence="14">
    <location>
        <begin position="157"/>
        <end position="225"/>
    </location>
</feature>
<dbReference type="GO" id="GO:0005737">
    <property type="term" value="C:cytoplasm"/>
    <property type="evidence" value="ECO:0007669"/>
    <property type="project" value="UniProtKB-SubCell"/>
</dbReference>
<evidence type="ECO:0000256" key="7">
    <source>
        <dbReference type="ARBA" id="ARBA00023163"/>
    </source>
</evidence>
<evidence type="ECO:0000256" key="11">
    <source>
        <dbReference type="ARBA" id="ARBA00070331"/>
    </source>
</evidence>
<dbReference type="EMBL" id="OW240918">
    <property type="protein sequence ID" value="CAH2305040.1"/>
    <property type="molecule type" value="Genomic_DNA"/>
</dbReference>
<comment type="subcellular location">
    <subcellularLocation>
        <location evidence="1">Cytoplasm</location>
    </subcellularLocation>
</comment>
<evidence type="ECO:0000256" key="2">
    <source>
        <dbReference type="ARBA" id="ARBA00022490"/>
    </source>
</evidence>
<dbReference type="CDD" id="cd22033">
    <property type="entry name" value="HMG-box_SoxH_SOX30"/>
    <property type="match status" value="1"/>
</dbReference>
<evidence type="ECO:0000256" key="8">
    <source>
        <dbReference type="ARBA" id="ARBA00023242"/>
    </source>
</evidence>
<evidence type="ECO:0000256" key="9">
    <source>
        <dbReference type="ARBA" id="ARBA00054217"/>
    </source>
</evidence>
<reference evidence="15" key="1">
    <citation type="submission" date="2022-03" db="EMBL/GenBank/DDBJ databases">
        <authorList>
            <person name="Alioto T."/>
            <person name="Alioto T."/>
            <person name="Gomez Garrido J."/>
        </authorList>
    </citation>
    <scope>NUCLEOTIDE SEQUENCE</scope>
</reference>
<keyword evidence="7" id="KW-0804">Transcription</keyword>
<keyword evidence="6" id="KW-0010">Activator</keyword>
<evidence type="ECO:0000256" key="1">
    <source>
        <dbReference type="ARBA" id="ARBA00004496"/>
    </source>
</evidence>